<dbReference type="OrthoDB" id="2603at2759"/>
<dbReference type="AlphaFoldDB" id="A0A098VTA2"/>
<feature type="compositionally biased region" description="Polar residues" evidence="1">
    <location>
        <begin position="1"/>
        <end position="10"/>
    </location>
</feature>
<dbReference type="GeneID" id="25258946"/>
<reference evidence="2 3" key="1">
    <citation type="submission" date="2014-04" db="EMBL/GenBank/DDBJ databases">
        <title>A new species of microsporidia sheds light on the evolution of extreme parasitism.</title>
        <authorList>
            <person name="Haag K.L."/>
            <person name="James T.Y."/>
            <person name="Larsson R."/>
            <person name="Schaer T.M."/>
            <person name="Refardt D."/>
            <person name="Pombert J.-F."/>
            <person name="Ebert D."/>
        </authorList>
    </citation>
    <scope>NUCLEOTIDE SEQUENCE [LARGE SCALE GENOMIC DNA]</scope>
    <source>
        <strain evidence="2 3">UGP3</strain>
        <tissue evidence="2">Spores</tissue>
    </source>
</reference>
<name>A0A098VTA2_9MICR</name>
<gene>
    <name evidence="2" type="ORF">DI09_1p550</name>
</gene>
<keyword evidence="3" id="KW-1185">Reference proteome</keyword>
<sequence length="71" mass="7604">MSTEPTSTEPATADARPVTDPSAPATKNAESAYGTFDVAKKLQKLYGESRIITKSRPGKLGLGTIRIFYPC</sequence>
<accession>A0A098VTA2</accession>
<evidence type="ECO:0000313" key="2">
    <source>
        <dbReference type="EMBL" id="KGG52205.1"/>
    </source>
</evidence>
<feature type="region of interest" description="Disordered" evidence="1">
    <location>
        <begin position="1"/>
        <end position="30"/>
    </location>
</feature>
<protein>
    <submittedName>
        <fullName evidence="2">Uncharacterized protein</fullName>
    </submittedName>
</protein>
<organism evidence="2 3">
    <name type="scientific">Mitosporidium daphniae</name>
    <dbReference type="NCBI Taxonomy" id="1485682"/>
    <lineage>
        <taxon>Eukaryota</taxon>
        <taxon>Fungi</taxon>
        <taxon>Fungi incertae sedis</taxon>
        <taxon>Microsporidia</taxon>
        <taxon>Mitosporidium</taxon>
    </lineage>
</organism>
<proteinExistence type="predicted"/>
<evidence type="ECO:0000256" key="1">
    <source>
        <dbReference type="SAM" id="MobiDB-lite"/>
    </source>
</evidence>
<dbReference type="HOGENOM" id="CLU_2740589_0_0_1"/>
<evidence type="ECO:0000313" key="3">
    <source>
        <dbReference type="Proteomes" id="UP000029725"/>
    </source>
</evidence>
<comment type="caution">
    <text evidence="2">The sequence shown here is derived from an EMBL/GenBank/DDBJ whole genome shotgun (WGS) entry which is preliminary data.</text>
</comment>
<dbReference type="EMBL" id="JMKJ01000111">
    <property type="protein sequence ID" value="KGG52205.1"/>
    <property type="molecule type" value="Genomic_DNA"/>
</dbReference>
<dbReference type="Proteomes" id="UP000029725">
    <property type="component" value="Unassembled WGS sequence"/>
</dbReference>
<dbReference type="RefSeq" id="XP_013238632.1">
    <property type="nucleotide sequence ID" value="XM_013383178.1"/>
</dbReference>
<dbReference type="VEuPathDB" id="MicrosporidiaDB:DI09_1p550"/>